<evidence type="ECO:0000256" key="3">
    <source>
        <dbReference type="ARBA" id="ARBA00023002"/>
    </source>
</evidence>
<organism evidence="5 6">
    <name type="scientific">Paenisporosarcina antarctica</name>
    <dbReference type="NCBI Taxonomy" id="417367"/>
    <lineage>
        <taxon>Bacteria</taxon>
        <taxon>Bacillati</taxon>
        <taxon>Bacillota</taxon>
        <taxon>Bacilli</taxon>
        <taxon>Bacillales</taxon>
        <taxon>Caryophanaceae</taxon>
        <taxon>Paenisporosarcina</taxon>
    </lineage>
</organism>
<dbReference type="InterPro" id="IPR051814">
    <property type="entry name" value="NAD(P)H-dep_FMN_reductase"/>
</dbReference>
<keyword evidence="3" id="KW-0560">Oxidoreductase</keyword>
<reference evidence="5 6" key="1">
    <citation type="submission" date="2019-03" db="EMBL/GenBank/DDBJ databases">
        <title>Complete genome sequence of Paenisporosarcina antarctica CGMCC 1.6503T.</title>
        <authorList>
            <person name="Rong J.-C."/>
            <person name="Chi N.-Y."/>
            <person name="Zhang Q.-F."/>
        </authorList>
    </citation>
    <scope>NUCLEOTIDE SEQUENCE [LARGE SCALE GENOMIC DNA]</scope>
    <source>
        <strain evidence="5 6">CGMCC 1.6503</strain>
    </source>
</reference>
<feature type="domain" description="NADPH-dependent FMN reductase-like" evidence="4">
    <location>
        <begin position="1"/>
        <end position="146"/>
    </location>
</feature>
<keyword evidence="2" id="KW-0288">FMN</keyword>
<keyword evidence="6" id="KW-1185">Reference proteome</keyword>
<evidence type="ECO:0000256" key="2">
    <source>
        <dbReference type="ARBA" id="ARBA00022643"/>
    </source>
</evidence>
<proteinExistence type="predicted"/>
<evidence type="ECO:0000313" key="5">
    <source>
        <dbReference type="EMBL" id="QBP42733.1"/>
    </source>
</evidence>
<name>A0A4P7A1Z2_9BACL</name>
<dbReference type="InterPro" id="IPR029039">
    <property type="entry name" value="Flavoprotein-like_sf"/>
</dbReference>
<dbReference type="PANTHER" id="PTHR43408:SF2">
    <property type="entry name" value="FMN REDUCTASE (NADPH)"/>
    <property type="match status" value="1"/>
</dbReference>
<dbReference type="Proteomes" id="UP000294292">
    <property type="component" value="Chromosome"/>
</dbReference>
<dbReference type="InterPro" id="IPR005025">
    <property type="entry name" value="FMN_Rdtase-like_dom"/>
</dbReference>
<protein>
    <submittedName>
        <fullName evidence="5">NAD(P)H-dependent oxidoreductase</fullName>
    </submittedName>
</protein>
<dbReference type="RefSeq" id="WP_134211388.1">
    <property type="nucleotide sequence ID" value="NZ_CP038015.1"/>
</dbReference>
<dbReference type="Gene3D" id="3.40.50.360">
    <property type="match status" value="1"/>
</dbReference>
<evidence type="ECO:0000256" key="1">
    <source>
        <dbReference type="ARBA" id="ARBA00022630"/>
    </source>
</evidence>
<dbReference type="EMBL" id="CP038015">
    <property type="protein sequence ID" value="QBP42733.1"/>
    <property type="molecule type" value="Genomic_DNA"/>
</dbReference>
<dbReference type="AlphaFoldDB" id="A0A4P7A1Z2"/>
<keyword evidence="1" id="KW-0285">Flavoprotein</keyword>
<dbReference type="SUPFAM" id="SSF52218">
    <property type="entry name" value="Flavoproteins"/>
    <property type="match status" value="1"/>
</dbReference>
<evidence type="ECO:0000259" key="4">
    <source>
        <dbReference type="Pfam" id="PF03358"/>
    </source>
</evidence>
<accession>A0A4P7A1Z2</accession>
<evidence type="ECO:0000313" key="6">
    <source>
        <dbReference type="Proteomes" id="UP000294292"/>
    </source>
</evidence>
<dbReference type="KEGG" id="panc:E2636_17005"/>
<dbReference type="Pfam" id="PF03358">
    <property type="entry name" value="FMN_red"/>
    <property type="match status" value="1"/>
</dbReference>
<sequence length="194" mass="21422">MKIIGLTGSLSSSSKTFNAVDKALDFAKYNNPEIETIHLHLKDLSVGFCDGRDPALYEGDTKHLIDQLSSADGYIIGSPIYRGTYTGALKNVFDLIPNDALRGKVVGFIATGGTYHHYLALEHQFKPLAGYFKAHVVPGSVYIHNEHFTNKEISSYEILERLEALASDVVSLTRLIDKRFEGADQPAIPRKVLV</sequence>
<dbReference type="PANTHER" id="PTHR43408">
    <property type="entry name" value="FMN REDUCTASE (NADPH)"/>
    <property type="match status" value="1"/>
</dbReference>
<dbReference type="OrthoDB" id="1643408at2"/>
<dbReference type="GO" id="GO:0016491">
    <property type="term" value="F:oxidoreductase activity"/>
    <property type="evidence" value="ECO:0007669"/>
    <property type="project" value="UniProtKB-KW"/>
</dbReference>
<gene>
    <name evidence="5" type="ORF">E2636_17005</name>
</gene>